<accession>A0A4R5KVK8</accession>
<keyword evidence="3" id="KW-1185">Reference proteome</keyword>
<comment type="caution">
    <text evidence="2">The sequence shown here is derived from an EMBL/GenBank/DDBJ whole genome shotgun (WGS) entry which is preliminary data.</text>
</comment>
<dbReference type="PROSITE" id="PS51186">
    <property type="entry name" value="GNAT"/>
    <property type="match status" value="1"/>
</dbReference>
<dbReference type="EMBL" id="SMRT01000002">
    <property type="protein sequence ID" value="TDF99188.1"/>
    <property type="molecule type" value="Genomic_DNA"/>
</dbReference>
<name>A0A4R5KVK8_9BACL</name>
<protein>
    <submittedName>
        <fullName evidence="2">N-acetyltransferase</fullName>
    </submittedName>
</protein>
<organism evidence="2 3">
    <name type="scientific">Paenibacillus piri</name>
    <dbReference type="NCBI Taxonomy" id="2547395"/>
    <lineage>
        <taxon>Bacteria</taxon>
        <taxon>Bacillati</taxon>
        <taxon>Bacillota</taxon>
        <taxon>Bacilli</taxon>
        <taxon>Bacillales</taxon>
        <taxon>Paenibacillaceae</taxon>
        <taxon>Paenibacillus</taxon>
    </lineage>
</organism>
<proteinExistence type="predicted"/>
<dbReference type="RefSeq" id="WP_133225726.1">
    <property type="nucleotide sequence ID" value="NZ_SMRT01000002.1"/>
</dbReference>
<dbReference type="AlphaFoldDB" id="A0A4R5KVK8"/>
<dbReference type="OrthoDB" id="9795206at2"/>
<dbReference type="InterPro" id="IPR016181">
    <property type="entry name" value="Acyl_CoA_acyltransferase"/>
</dbReference>
<evidence type="ECO:0000259" key="1">
    <source>
        <dbReference type="PROSITE" id="PS51186"/>
    </source>
</evidence>
<reference evidence="2 3" key="1">
    <citation type="submission" date="2019-03" db="EMBL/GenBank/DDBJ databases">
        <title>This is whole genome sequence of Paenibacillus sp MS74 strain.</title>
        <authorList>
            <person name="Trinh H.N."/>
        </authorList>
    </citation>
    <scope>NUCLEOTIDE SEQUENCE [LARGE SCALE GENOMIC DNA]</scope>
    <source>
        <strain evidence="2 3">MS74</strain>
    </source>
</reference>
<dbReference type="Proteomes" id="UP000295636">
    <property type="component" value="Unassembled WGS sequence"/>
</dbReference>
<dbReference type="SUPFAM" id="SSF55729">
    <property type="entry name" value="Acyl-CoA N-acyltransferases (Nat)"/>
    <property type="match status" value="1"/>
</dbReference>
<dbReference type="PANTHER" id="PTHR43415:SF5">
    <property type="entry name" value="ACETYLTRANSFERASE"/>
    <property type="match status" value="1"/>
</dbReference>
<dbReference type="InterPro" id="IPR000182">
    <property type="entry name" value="GNAT_dom"/>
</dbReference>
<feature type="domain" description="N-acetyltransferase" evidence="1">
    <location>
        <begin position="11"/>
        <end position="173"/>
    </location>
</feature>
<evidence type="ECO:0000313" key="2">
    <source>
        <dbReference type="EMBL" id="TDF99188.1"/>
    </source>
</evidence>
<keyword evidence="2" id="KW-0808">Transferase</keyword>
<dbReference type="GO" id="GO:0016747">
    <property type="term" value="F:acyltransferase activity, transferring groups other than amino-acyl groups"/>
    <property type="evidence" value="ECO:0007669"/>
    <property type="project" value="InterPro"/>
</dbReference>
<evidence type="ECO:0000313" key="3">
    <source>
        <dbReference type="Proteomes" id="UP000295636"/>
    </source>
</evidence>
<dbReference type="PANTHER" id="PTHR43415">
    <property type="entry name" value="SPERMIDINE N(1)-ACETYLTRANSFERASE"/>
    <property type="match status" value="1"/>
</dbReference>
<dbReference type="Gene3D" id="3.40.630.30">
    <property type="match status" value="1"/>
</dbReference>
<dbReference type="CDD" id="cd04301">
    <property type="entry name" value="NAT_SF"/>
    <property type="match status" value="1"/>
</dbReference>
<dbReference type="Pfam" id="PF13302">
    <property type="entry name" value="Acetyltransf_3"/>
    <property type="match status" value="1"/>
</dbReference>
<gene>
    <name evidence="2" type="ORF">E1757_04815</name>
</gene>
<sequence>MAYHYWQGKYVVLRAMKASDQSLFESFDDEIARNVDAIYWPQSERRRSDWLEGELKPRQDDTFRWIAENRQGEVVGTIDTFACSRRNGTFKYGIALAPEHRNKGYATEMIAMVIRYYFYEMNYQKVTPHVYSFNQASIKLHEKMGFRKEGQLRNMVYTDGEYFDEIHYGMTRADFDALYGRSEWIGSP</sequence>